<gene>
    <name evidence="1" type="ORF">FWK35_00030669</name>
</gene>
<protein>
    <recommendedName>
        <fullName evidence="3">E3 SUMO-protein ligase KIAA1586-like</fullName>
    </recommendedName>
</protein>
<reference evidence="1 2" key="1">
    <citation type="submission" date="2019-08" db="EMBL/GenBank/DDBJ databases">
        <title>Whole genome of Aphis craccivora.</title>
        <authorList>
            <person name="Voronova N.V."/>
            <person name="Shulinski R.S."/>
            <person name="Bandarenka Y.V."/>
            <person name="Zhorov D.G."/>
            <person name="Warner D."/>
        </authorList>
    </citation>
    <scope>NUCLEOTIDE SEQUENCE [LARGE SCALE GENOMIC DNA]</scope>
    <source>
        <strain evidence="1">180601</strain>
        <tissue evidence="1">Whole Body</tissue>
    </source>
</reference>
<evidence type="ECO:0000313" key="2">
    <source>
        <dbReference type="Proteomes" id="UP000478052"/>
    </source>
</evidence>
<dbReference type="AlphaFoldDB" id="A0A6G0VYA7"/>
<proteinExistence type="predicted"/>
<organism evidence="1 2">
    <name type="scientific">Aphis craccivora</name>
    <name type="common">Cowpea aphid</name>
    <dbReference type="NCBI Taxonomy" id="307492"/>
    <lineage>
        <taxon>Eukaryota</taxon>
        <taxon>Metazoa</taxon>
        <taxon>Ecdysozoa</taxon>
        <taxon>Arthropoda</taxon>
        <taxon>Hexapoda</taxon>
        <taxon>Insecta</taxon>
        <taxon>Pterygota</taxon>
        <taxon>Neoptera</taxon>
        <taxon>Paraneoptera</taxon>
        <taxon>Hemiptera</taxon>
        <taxon>Sternorrhyncha</taxon>
        <taxon>Aphidomorpha</taxon>
        <taxon>Aphidoidea</taxon>
        <taxon>Aphididae</taxon>
        <taxon>Aphidini</taxon>
        <taxon>Aphis</taxon>
        <taxon>Aphis</taxon>
    </lineage>
</organism>
<dbReference type="PANTHER" id="PTHR46880:SF5">
    <property type="entry name" value="DUF4371 DOMAIN-CONTAINING PROTEIN"/>
    <property type="match status" value="1"/>
</dbReference>
<evidence type="ECO:0000313" key="1">
    <source>
        <dbReference type="EMBL" id="KAF0714447.1"/>
    </source>
</evidence>
<keyword evidence="2" id="KW-1185">Reference proteome</keyword>
<evidence type="ECO:0008006" key="3">
    <source>
        <dbReference type="Google" id="ProtNLM"/>
    </source>
</evidence>
<name>A0A6G0VYA7_APHCR</name>
<dbReference type="OrthoDB" id="6585618at2759"/>
<sequence length="712" mass="81831">MLMPYILTINLIFGDDNDSVDGRCDGNLIECVSSNVSLTNGDNYDEISNAFVGTNQDYSFIQLNPCFEKISSVIGKGRKLIRCKICLRNQNTVLKHTKLRNKIPSICSEGGTVPRTAILEAHLTSIEHTESVKVDHLRTLAKVDLTQCAPLDKMFSNQNSKRALQIAKFMCTVFNDAMRGTLSAWSWPSREIAFMKRQSLDINKPCVKFTVNEGDLLYITPSNHKEMLNCIVNSDFQRIQTKLKTCLAISLRVDGSVDRTQVDNIHVMAKIITAEANVELIFIGFEEPESKGAGGYYNAIKKCIERFMPWTDFHKICSSIVTDGASINTGSKNGLWSMFNVDKQNDKCPLIKIWCAVHRSALAWENMTSNFTYGLLYAILINWRILVHYFLKQIKDKTDQERICAGYLKFLTDFDKLKLLCLVTDLGYLYSRFQKLIQGDNILMFDIEDQLNLLKNRIGLLQKSALPGGWIEKFSNESICFDASIGHYKLNGIDIFKTTQSSKSHRRKIHHLYINDRKSFEAIKNETYASILNFLEDRFNSLEWDDLKPLKILNENISDIYCYIENKNISVDLLKVVLKCEDWESLAISIARILAIKPHSADVERLISYYNILKSHHRSSLAPETIKNCLHVKINMCTLSEFDPREAVLYWLNLKKRHDKAHPMAEKQSWYQGVFYEADSETSIKKSESKQSFDNQHLQEYIQYLQKDNKFQ</sequence>
<dbReference type="EMBL" id="VUJU01010408">
    <property type="protein sequence ID" value="KAF0714447.1"/>
    <property type="molecule type" value="Genomic_DNA"/>
</dbReference>
<accession>A0A6G0VYA7</accession>
<comment type="caution">
    <text evidence="1">The sequence shown here is derived from an EMBL/GenBank/DDBJ whole genome shotgun (WGS) entry which is preliminary data.</text>
</comment>
<dbReference type="Proteomes" id="UP000478052">
    <property type="component" value="Unassembled WGS sequence"/>
</dbReference>
<dbReference type="PANTHER" id="PTHR46880">
    <property type="entry name" value="RAS-ASSOCIATING DOMAIN-CONTAINING PROTEIN"/>
    <property type="match status" value="1"/>
</dbReference>